<keyword evidence="2" id="KW-0472">Membrane</keyword>
<organism evidence="3 4">
    <name type="scientific">Micromonospora pallida</name>
    <dbReference type="NCBI Taxonomy" id="145854"/>
    <lineage>
        <taxon>Bacteria</taxon>
        <taxon>Bacillati</taxon>
        <taxon>Actinomycetota</taxon>
        <taxon>Actinomycetes</taxon>
        <taxon>Micromonosporales</taxon>
        <taxon>Micromonosporaceae</taxon>
        <taxon>Micromonospora</taxon>
    </lineage>
</organism>
<dbReference type="EMBL" id="FMHW01000002">
    <property type="protein sequence ID" value="SCL40581.1"/>
    <property type="molecule type" value="Genomic_DNA"/>
</dbReference>
<feature type="compositionally biased region" description="Low complexity" evidence="1">
    <location>
        <begin position="67"/>
        <end position="79"/>
    </location>
</feature>
<feature type="transmembrane region" description="Helical" evidence="2">
    <location>
        <begin position="39"/>
        <end position="62"/>
    </location>
</feature>
<gene>
    <name evidence="3" type="ORF">GA0074692_5872</name>
</gene>
<keyword evidence="2" id="KW-0812">Transmembrane</keyword>
<keyword evidence="4" id="KW-1185">Reference proteome</keyword>
<proteinExistence type="predicted"/>
<accession>A0A1C6TFQ2</accession>
<reference evidence="4" key="1">
    <citation type="submission" date="2016-06" db="EMBL/GenBank/DDBJ databases">
        <authorList>
            <person name="Varghese N."/>
            <person name="Submissions Spin"/>
        </authorList>
    </citation>
    <scope>NUCLEOTIDE SEQUENCE [LARGE SCALE GENOMIC DNA]</scope>
    <source>
        <strain evidence="4">DSM 43817</strain>
    </source>
</reference>
<dbReference type="Proteomes" id="UP000198959">
    <property type="component" value="Unassembled WGS sequence"/>
</dbReference>
<evidence type="ECO:0000256" key="2">
    <source>
        <dbReference type="SAM" id="Phobius"/>
    </source>
</evidence>
<keyword evidence="2" id="KW-1133">Transmembrane helix</keyword>
<dbReference type="RefSeq" id="WP_091650005.1">
    <property type="nucleotide sequence ID" value="NZ_FMHW01000002.1"/>
</dbReference>
<evidence type="ECO:0000313" key="3">
    <source>
        <dbReference type="EMBL" id="SCL40581.1"/>
    </source>
</evidence>
<evidence type="ECO:0000313" key="4">
    <source>
        <dbReference type="Proteomes" id="UP000198959"/>
    </source>
</evidence>
<evidence type="ECO:0000256" key="1">
    <source>
        <dbReference type="SAM" id="MobiDB-lite"/>
    </source>
</evidence>
<name>A0A1C6TFQ2_9ACTN</name>
<feature type="region of interest" description="Disordered" evidence="1">
    <location>
        <begin position="64"/>
        <end position="97"/>
    </location>
</feature>
<sequence length="370" mass="39173">MTERIRALLDSAVADTHPTSVDPVPEVLRRGAAARRRQVTTGLAGVLTVALLIGGGLAATGWSTDDASGIAPAASPSGRRAPDPLPDATSGKGTPRPFLVEIGDDEQVRVNGLVVPVPPDWRVNRDVSRPLTYCEVPARSIVVDVNISPGGDCDAQPMVMVRHWQPWYSRPNLPPQTFSSGLTEVVLPGGQPAWFDDNEVDNLAAAERGRWAAFNVEMPWSGAGLTVEMTPTELDPFVASIHSATEKPGRLVLPEAAPTAQLGQRGHDRIDSSDAAAVAKVLSRLRELDRPVDEDELTCSPAKPLTPAWKPAARDMAALTLTYPSGSPQAVVAISGTDDCAFATSSMGGRVWLPEGFLAEIRALLAPGGR</sequence>
<dbReference type="AlphaFoldDB" id="A0A1C6TFQ2"/>
<dbReference type="OrthoDB" id="3296856at2"/>
<protein>
    <submittedName>
        <fullName evidence="3">Uncharacterized protein</fullName>
    </submittedName>
</protein>